<dbReference type="OrthoDB" id="10348760at2759"/>
<protein>
    <submittedName>
        <fullName evidence="2">Uncharacterized protein</fullName>
    </submittedName>
</protein>
<evidence type="ECO:0000313" key="3">
    <source>
        <dbReference type="Proteomes" id="UP000601435"/>
    </source>
</evidence>
<keyword evidence="3" id="KW-1185">Reference proteome</keyword>
<accession>A0A813BEL4</accession>
<sequence>MRDLRAVDIAIGYHVVSLNLDLSDWLMQAAAKQQEALQEELDEGADEMMIRAEEPVLLASVPDHTDTSHFPLESFRDRGTAALTSWIESYVLQHRKQRQQQQPPAEETQEEDPQGLNDSNVLQRIMQNSSHLYSKLCLGHAVGLSRTSICRSLKRCASALLHGQRILWSRLLHRIGTQLRAGECEGLLIARMRKYDESPFCLRIDESGEVVGLDRRRSRSRGQQQQTESAGSRAKLVSSFHRLFMVLRRPCKDEDGKFIYQALTGSLPHRLHVVETVSAQNMKASQDACIADLPIPEDFTSLFKMRLMLSCTDRHSSNLSVEKKLQEEHESWTFAQSHCTMHKAADAQSRQFELSSAHVSGMLSASISMQAAGTHGQLKAILNQIFEERLVVLHGNLQLREHRHSLYELLLPLSGPEKLRHAKQRCILDALFNGNVQDQGRIIHMTTNPSCNRDTMLLLFCSFGAWGLLGGSAAPFFNRSKWLGGEVAVSWHALLANTHGLHQELFQRWSAVAKPTPSCHVTPGSSSAGWSAVASRIVASSILDGPADAAAAAAATAAAAAAVPVTEETDEVFDGVAGMGAAADEGAKDATTLDWGAWNRANKRKAIVWSLCNPGTVLLVMRVSMQPVINLLHALFRLSADKFQKDQLLASVRGEDRKFRLTELFFGELLPEFHRDMNTAYQSAMKALPFQGMTTAIRGLATRMLTRAYASLHQTLFCNRASSLVMLFKVLVSGSEKDAAALAFANLKECLLDDISKSFRSCFADPEAVASEEASAMLECIAREYDIDTLQVERGFSQIRRRVMAKSVQTWRPSPADVASECLMRHCALDKQRQEYFMGRRSSVTARLAKPRQSKGPTMQGGGPWRAFMRIRSQGRKFTGLQSTQLAKEYRHLQHNDPEAFAVLENLGHLAHARVVQDAQQWQQNAGQSTQPRRPAFDFEVSQLPKSVLESLGVPDDDADDPNFRAAASAEVPAILGVEDELRRLVQQSRQAAIEANALENALGAEICAKSAEVAATPHFRSLNTPHTSQTDAEKALLLASSSPDFLCVPGQPAVAVFSPTAPAVVKDTARSRAVDSEVKWLND</sequence>
<proteinExistence type="predicted"/>
<name>A0A813BEL4_9DINO</name>
<feature type="region of interest" description="Disordered" evidence="1">
    <location>
        <begin position="846"/>
        <end position="865"/>
    </location>
</feature>
<comment type="caution">
    <text evidence="2">The sequence shown here is derived from an EMBL/GenBank/DDBJ whole genome shotgun (WGS) entry which is preliminary data.</text>
</comment>
<feature type="region of interest" description="Disordered" evidence="1">
    <location>
        <begin position="96"/>
        <end position="116"/>
    </location>
</feature>
<gene>
    <name evidence="2" type="ORF">SNEC2469_LOCUS30246</name>
</gene>
<organism evidence="2 3">
    <name type="scientific">Symbiodinium necroappetens</name>
    <dbReference type="NCBI Taxonomy" id="1628268"/>
    <lineage>
        <taxon>Eukaryota</taxon>
        <taxon>Sar</taxon>
        <taxon>Alveolata</taxon>
        <taxon>Dinophyceae</taxon>
        <taxon>Suessiales</taxon>
        <taxon>Symbiodiniaceae</taxon>
        <taxon>Symbiodinium</taxon>
    </lineage>
</organism>
<dbReference type="Proteomes" id="UP000601435">
    <property type="component" value="Unassembled WGS sequence"/>
</dbReference>
<feature type="region of interest" description="Disordered" evidence="1">
    <location>
        <begin position="213"/>
        <end position="233"/>
    </location>
</feature>
<dbReference type="EMBL" id="CAJNJA010070063">
    <property type="protein sequence ID" value="CAE7899918.1"/>
    <property type="molecule type" value="Genomic_DNA"/>
</dbReference>
<reference evidence="2" key="1">
    <citation type="submission" date="2021-02" db="EMBL/GenBank/DDBJ databases">
        <authorList>
            <person name="Dougan E. K."/>
            <person name="Rhodes N."/>
            <person name="Thang M."/>
            <person name="Chan C."/>
        </authorList>
    </citation>
    <scope>NUCLEOTIDE SEQUENCE</scope>
</reference>
<evidence type="ECO:0000256" key="1">
    <source>
        <dbReference type="SAM" id="MobiDB-lite"/>
    </source>
</evidence>
<dbReference type="AlphaFoldDB" id="A0A813BEL4"/>
<evidence type="ECO:0000313" key="2">
    <source>
        <dbReference type="EMBL" id="CAE7899918.1"/>
    </source>
</evidence>